<organism evidence="2 3">
    <name type="scientific">Longibaculum muris</name>
    <dbReference type="NCBI Taxonomy" id="1796628"/>
    <lineage>
        <taxon>Bacteria</taxon>
        <taxon>Bacillati</taxon>
        <taxon>Bacillota</taxon>
        <taxon>Erysipelotrichia</taxon>
        <taxon>Erysipelotrichales</taxon>
        <taxon>Coprobacillaceae</taxon>
        <taxon>Longibaculum</taxon>
    </lineage>
</organism>
<dbReference type="PANTHER" id="PTHR36434">
    <property type="entry name" value="MEMBRANE PROTEASE YUGP-RELATED"/>
    <property type="match status" value="1"/>
</dbReference>
<keyword evidence="1" id="KW-1133">Transmembrane helix</keyword>
<comment type="caution">
    <text evidence="2">The sequence shown here is derived from an EMBL/GenBank/DDBJ whole genome shotgun (WGS) entry which is preliminary data.</text>
</comment>
<dbReference type="GeneID" id="98916693"/>
<protein>
    <recommendedName>
        <fullName evidence="4">Zn-dependent protease</fullName>
    </recommendedName>
</protein>
<dbReference type="PANTHER" id="PTHR36434:SF1">
    <property type="entry name" value="MEMBRANE PROTEASE YUGP-RELATED"/>
    <property type="match status" value="1"/>
</dbReference>
<name>A0A4V6P417_9FIRM</name>
<dbReference type="EMBL" id="SMCQ01000032">
    <property type="protein sequence ID" value="TCV91379.1"/>
    <property type="molecule type" value="Genomic_DNA"/>
</dbReference>
<reference evidence="2 3" key="1">
    <citation type="submission" date="2019-03" db="EMBL/GenBank/DDBJ databases">
        <title>Genomic Encyclopedia of Type Strains, Phase IV (KMG-IV): sequencing the most valuable type-strain genomes for metagenomic binning, comparative biology and taxonomic classification.</title>
        <authorList>
            <person name="Goeker M."/>
        </authorList>
    </citation>
    <scope>NUCLEOTIDE SEQUENCE [LARGE SCALE GENOMIC DNA]</scope>
    <source>
        <strain evidence="2 3">DSM 29487</strain>
    </source>
</reference>
<dbReference type="AlphaFoldDB" id="A0A4V6P417"/>
<feature type="transmembrane region" description="Helical" evidence="1">
    <location>
        <begin position="130"/>
        <end position="150"/>
    </location>
</feature>
<gene>
    <name evidence="2" type="ORF">EDD60_1329</name>
</gene>
<dbReference type="InterPro" id="IPR007395">
    <property type="entry name" value="Zn_peptidase_2"/>
</dbReference>
<keyword evidence="3" id="KW-1185">Reference proteome</keyword>
<dbReference type="Pfam" id="PF04298">
    <property type="entry name" value="Zn_peptidase_2"/>
    <property type="match status" value="1"/>
</dbReference>
<evidence type="ECO:0000256" key="1">
    <source>
        <dbReference type="SAM" id="Phobius"/>
    </source>
</evidence>
<evidence type="ECO:0008006" key="4">
    <source>
        <dbReference type="Google" id="ProtNLM"/>
    </source>
</evidence>
<feature type="transmembrane region" description="Helical" evidence="1">
    <location>
        <begin position="12"/>
        <end position="31"/>
    </location>
</feature>
<accession>A0A4V6P417</accession>
<feature type="transmembrane region" description="Helical" evidence="1">
    <location>
        <begin position="213"/>
        <end position="232"/>
    </location>
</feature>
<dbReference type="RefSeq" id="WP_066447252.1">
    <property type="nucleotide sequence ID" value="NZ_CAUWFI010000022.1"/>
</dbReference>
<sequence length="238" mass="26242">MWPFYYGLYMNKYYLIGTVFVILAALLAVWAQMKVQSAYSRYKKIPNSKGMTGAQIAREILDSEGLYNIQIFEVKGNLSDHYNPGKKTINLSSDIYHGTSIASLAVAAHECGHAIQYKDGYVPISLRNMILPIANVGQYLGWIAIAVGLLMGHTKIAWMGFALMCGILAFQLVTLPVEFNASSRALVILKTRYLNEGEYAGAKSMLSAAAMTYVAAMISTLASMLRIFLIILGNSRDD</sequence>
<keyword evidence="1" id="KW-0812">Transmembrane</keyword>
<evidence type="ECO:0000313" key="2">
    <source>
        <dbReference type="EMBL" id="TCV91379.1"/>
    </source>
</evidence>
<dbReference type="Proteomes" id="UP000295515">
    <property type="component" value="Unassembled WGS sequence"/>
</dbReference>
<keyword evidence="1" id="KW-0472">Membrane</keyword>
<feature type="transmembrane region" description="Helical" evidence="1">
    <location>
        <begin position="156"/>
        <end position="175"/>
    </location>
</feature>
<evidence type="ECO:0000313" key="3">
    <source>
        <dbReference type="Proteomes" id="UP000295515"/>
    </source>
</evidence>
<proteinExistence type="predicted"/>